<feature type="compositionally biased region" description="Polar residues" evidence="1">
    <location>
        <begin position="88"/>
        <end position="101"/>
    </location>
</feature>
<feature type="compositionally biased region" description="Basic and acidic residues" evidence="1">
    <location>
        <begin position="131"/>
        <end position="141"/>
    </location>
</feature>
<keyword evidence="4" id="KW-1185">Reference proteome</keyword>
<feature type="compositionally biased region" description="Basic and acidic residues" evidence="1">
    <location>
        <begin position="1839"/>
        <end position="1859"/>
    </location>
</feature>
<feature type="compositionally biased region" description="Polar residues" evidence="1">
    <location>
        <begin position="3330"/>
        <end position="3343"/>
    </location>
</feature>
<feature type="region of interest" description="Disordered" evidence="1">
    <location>
        <begin position="1071"/>
        <end position="1178"/>
    </location>
</feature>
<feature type="compositionally biased region" description="Pro residues" evidence="1">
    <location>
        <begin position="2978"/>
        <end position="3001"/>
    </location>
</feature>
<dbReference type="InParanoid" id="A0A6I8TER3"/>
<dbReference type="EnsemblMetazoa" id="AAEL007465-RC">
    <property type="protein sequence ID" value="AAEL007465-PC"/>
    <property type="gene ID" value="AAEL007465"/>
</dbReference>
<feature type="region of interest" description="Disordered" evidence="1">
    <location>
        <begin position="202"/>
        <end position="240"/>
    </location>
</feature>
<feature type="compositionally biased region" description="Low complexity" evidence="1">
    <location>
        <begin position="714"/>
        <end position="723"/>
    </location>
</feature>
<feature type="compositionally biased region" description="Basic and acidic residues" evidence="1">
    <location>
        <begin position="821"/>
        <end position="842"/>
    </location>
</feature>
<dbReference type="InterPro" id="IPR022189">
    <property type="entry name" value="SMTN"/>
</dbReference>
<feature type="compositionally biased region" description="Basic and acidic residues" evidence="1">
    <location>
        <begin position="479"/>
        <end position="501"/>
    </location>
</feature>
<feature type="compositionally biased region" description="Polar residues" evidence="1">
    <location>
        <begin position="1145"/>
        <end position="1158"/>
    </location>
</feature>
<feature type="compositionally biased region" description="Basic and acidic residues" evidence="1">
    <location>
        <begin position="102"/>
        <end position="112"/>
    </location>
</feature>
<dbReference type="Proteomes" id="UP000008820">
    <property type="component" value="Chromosome 1"/>
</dbReference>
<feature type="compositionally biased region" description="Basic and acidic residues" evidence="1">
    <location>
        <begin position="574"/>
        <end position="590"/>
    </location>
</feature>
<feature type="region of interest" description="Disordered" evidence="1">
    <location>
        <begin position="1577"/>
        <end position="1624"/>
    </location>
</feature>
<reference evidence="3 4" key="1">
    <citation type="submission" date="2017-06" db="EMBL/GenBank/DDBJ databases">
        <title>Aedes aegypti genome working group (AGWG) sequencing and assembly.</title>
        <authorList>
            <consortium name="Aedes aegypti Genome Working Group (AGWG)"/>
            <person name="Matthews B.J."/>
        </authorList>
    </citation>
    <scope>NUCLEOTIDE SEQUENCE [LARGE SCALE GENOMIC DNA]</scope>
    <source>
        <strain evidence="3 4">LVP_AGWG</strain>
    </source>
</reference>
<dbReference type="FunCoup" id="A0A6I8TER3">
    <property type="interactions" value="15"/>
</dbReference>
<feature type="compositionally biased region" description="Polar residues" evidence="1">
    <location>
        <begin position="121"/>
        <end position="130"/>
    </location>
</feature>
<feature type="compositionally biased region" description="Low complexity" evidence="1">
    <location>
        <begin position="1802"/>
        <end position="1814"/>
    </location>
</feature>
<accession>A0A6I8TER3</accession>
<feature type="region of interest" description="Disordered" evidence="1">
    <location>
        <begin position="2178"/>
        <end position="2215"/>
    </location>
</feature>
<feature type="compositionally biased region" description="Polar residues" evidence="1">
    <location>
        <begin position="1860"/>
        <end position="1871"/>
    </location>
</feature>
<dbReference type="Pfam" id="PF12510">
    <property type="entry name" value="Smoothelin"/>
    <property type="match status" value="2"/>
</dbReference>
<feature type="region of interest" description="Disordered" evidence="1">
    <location>
        <begin position="252"/>
        <end position="280"/>
    </location>
</feature>
<feature type="compositionally biased region" description="Basic and acidic residues" evidence="1">
    <location>
        <begin position="994"/>
        <end position="1014"/>
    </location>
</feature>
<feature type="domain" description="Smoothelin" evidence="2">
    <location>
        <begin position="2297"/>
        <end position="2342"/>
    </location>
</feature>
<name>A0A6I8TER3_AEDAE</name>
<feature type="compositionally biased region" description="Low complexity" evidence="1">
    <location>
        <begin position="2188"/>
        <end position="2200"/>
    </location>
</feature>
<dbReference type="OrthoDB" id="6381429at2759"/>
<feature type="region of interest" description="Disordered" evidence="1">
    <location>
        <begin position="1641"/>
        <end position="1661"/>
    </location>
</feature>
<feature type="compositionally biased region" description="Basic and acidic residues" evidence="1">
    <location>
        <begin position="387"/>
        <end position="402"/>
    </location>
</feature>
<feature type="compositionally biased region" description="Low complexity" evidence="1">
    <location>
        <begin position="925"/>
        <end position="935"/>
    </location>
</feature>
<feature type="compositionally biased region" description="Basic and acidic residues" evidence="1">
    <location>
        <begin position="661"/>
        <end position="674"/>
    </location>
</feature>
<feature type="compositionally biased region" description="Basic and acidic residues" evidence="1">
    <location>
        <begin position="961"/>
        <end position="982"/>
    </location>
</feature>
<feature type="compositionally biased region" description="Low complexity" evidence="1">
    <location>
        <begin position="1872"/>
        <end position="1882"/>
    </location>
</feature>
<feature type="compositionally biased region" description="Basic and acidic residues" evidence="1">
    <location>
        <begin position="1584"/>
        <end position="1613"/>
    </location>
</feature>
<feature type="region of interest" description="Disordered" evidence="1">
    <location>
        <begin position="2965"/>
        <end position="3028"/>
    </location>
</feature>
<feature type="region of interest" description="Disordered" evidence="1">
    <location>
        <begin position="655"/>
        <end position="1048"/>
    </location>
</feature>
<dbReference type="EnsemblMetazoa" id="AAEL007465-RB">
    <property type="protein sequence ID" value="AAEL007465-PB"/>
    <property type="gene ID" value="AAEL007465"/>
</dbReference>
<feature type="region of interest" description="Disordered" evidence="1">
    <location>
        <begin position="1794"/>
        <end position="1882"/>
    </location>
</feature>
<evidence type="ECO:0000313" key="4">
    <source>
        <dbReference type="Proteomes" id="UP000008820"/>
    </source>
</evidence>
<feature type="region of interest" description="Disordered" evidence="1">
    <location>
        <begin position="3330"/>
        <end position="3349"/>
    </location>
</feature>
<feature type="region of interest" description="Disordered" evidence="1">
    <location>
        <begin position="3137"/>
        <end position="3156"/>
    </location>
</feature>
<feature type="compositionally biased region" description="Low complexity" evidence="1">
    <location>
        <begin position="206"/>
        <end position="221"/>
    </location>
</feature>
<gene>
    <name evidence="3" type="primary">5576274</name>
</gene>
<feature type="compositionally biased region" description="Low complexity" evidence="1">
    <location>
        <begin position="1111"/>
        <end position="1122"/>
    </location>
</feature>
<feature type="compositionally biased region" description="Low complexity" evidence="1">
    <location>
        <begin position="403"/>
        <end position="412"/>
    </location>
</feature>
<proteinExistence type="predicted"/>
<feature type="region of interest" description="Disordered" evidence="1">
    <location>
        <begin position="2125"/>
        <end position="2145"/>
    </location>
</feature>
<evidence type="ECO:0000313" key="3">
    <source>
        <dbReference type="EnsemblMetazoa" id="AAEL007465-PB"/>
    </source>
</evidence>
<feature type="region of interest" description="Disordered" evidence="1">
    <location>
        <begin position="1220"/>
        <end position="1261"/>
    </location>
</feature>
<sequence>MASQIASANADITTIKDEDLLRKMWHDAQDFGRKREIRAHMYKLREERLKALYAPGDAPSIAPSSPYIMEQHNTSSAKFGLSKTSVTGSHGDSLADQSFESFKTKEIRDSESPTRFGTVIPSDNSGWHVTSSEERSADGKTHTLRSSATTEGTKDIQGGRTSFTGKNEEVSSERFEGDDKNFVRSSGDQSATFLAENTVLEGEDGSTISKKSTSTSSSSTKVVRSQQTFGDTIELPPANTNIPEFMCGHTASTREESTKTTTQTQETDGNVTSKHLSSDPDRVSEAFRLAELPGKVIERDVRMINPSTRMITITKKLEDGTTVTTRNYEKVGVEPEKPFDQQAHAETQKRLNAAVEALNSKSRDEIEHRSVKKDITEKVTNLQFIAEERSESERVEQVKKQQQEAVTQQKVTIEVDPAHDSFARSLRCVSPTESTRSVRSNSTTGRSSVSPDKSTRGRRSPSRESDTSRLSTHTTTRSSRTDVSSKDYMKPTITSERKQSTFKETVIQESSTSEAYDTVDKTKLRERSLSPRKVPQNSPDMTPRGQSPDKFARNISPSKTPKESAPFCSVDTTPVKRESSPVKLTSEKLIRENSSESFNVDTTITISTTEDKQKQHQMREDVELIDTKKIVSENDDITINVKLENVTDDIEVTTTVEEVGLDEKKSTEDQETTKSTKTPKQKPPLVRSETFEERCRRILGMPEKADSIEETTEETNTSSVFSTYDNTVTRSSEIREKRKKLEQEIKTIESETMRAARKTNEFLAGERRPSAPASSPDRKAGTASPTKSTSPVRKHSQPSPERRPQPSKDSSPIRKHSQPSPERRPKEEAPAKKPTEIKEQSPIRKHSQPSPDRRPKDEQSPQRKPVEPKDASPVRKHSQPSPVCKPSEQVKEPSPHRCSRSHDRSPSPKMEKSPVQKVAPTQIDSTVVTKTTTSKAEILINQKKEGKNTSVTEITIQPVIDAKKSDKVLTKQTSDTKFDRRSTSSRVVTNKSSSDFDVKRKAYIAEKTESERPARTTTTKVRTPATSPEKRRPLDTSPTKTDKTKHHITVAKIKIEPVRKPLLAKVVVEDRSSKVGRTSKSTKKVVDEYTEPESDKDTGISDNEIEDETTTVETTTTTITTTKKSDRKDSAPVSRISGRVEKSYARSSSDNVLKSNNVTKKTTAAKSATATTTTTTASTTKKIERPVKCVTTKTINLSAKPTIDSDILDNVVIDIQHAKSSREPTPNKLIPIPVSPDEDTGKPRYPDAVQEPDDEPKHAPKVSNVPIFEEATNEYIGCEITEVEDHEVRAARACRITNLDRVTEDDESLMSVTQKVSKFVEEANKLKDAQSKTPNRFVRCEYDDMDEHLKSDECLLSVSDKVTKFISTAEEVKKIKTSGPFVPECKVTVDVVESDECLKSVNEKVSKFATVDSQKTTERKTTTMKTTLDDIDRSFVEEDDDSLLSVSEKKKKFISGTTVPQKSPELVKNVMKQTSKHERNLDEDVGGVDSEHRTNITERYTTATLTKPKDKVPQSVALRSTEAVKKAKQLFENGNKPAAAELARQKDILSRPSIWEDRRKKEQVATVTTSQKDVKLTDIGVYKKPQEKVEPEPLKEEPVQPKQEAPKSRRDSGPKTPAYIKDTVSTKKDLFEKRISSSKLETSELIKSTTSQEDRTEYMSTGKRPSITEKYERTIARDTPTPGNKPSYMNHTVSSLEHMNNGRRESIDMTQRSLKVEETVQQQDTIKSTSKYDADLKRADSGKNVLAAQVKRKPSIDSTIIEDIFELEVLEKMLESVTGYEQRRRIRAQIRLVKKSPASSVTTTTTTTTTTTRTNSRVREPSPKRKDSSPTRPMTMRKGSQDTEARVTKTVEVEKKTEQAPRSASPTKSKPLTNGKATTATSTVTTTLKTSRFGERVVPQKEVKEDKPIWATSNILKKVSETTRSFRTTSTTSTPKKTTTTMRDVPKETKPTDCITSSYGVGPTDENGLPLFGIRALKKKSAPAPEPETTTKVTGSIFTETLYSENGSAPVGERKTTLYSSDAKDLENMNLSSSKRSLAEVREKLLERENSRKGLISVTKTEKIGNGTSHVTTEVGALEDLPQRDAKVVRKGSVRELTERFVHKESSSSLMSEKTYPKAGLILRSTHSHSSRSSTPCENMSLRSGSVDFDENDIELRTSAAKSSFRTTSMAATEAEECEDGGVVFRKSQSSSSRQQQTRSFLNDGSRVSGVQDVLDRMRNADNVEESGDSAEDREARALLNKFLGASVLMSGMESMMASSTKEEMSTAEGSSAPGSKKVSKVTTTRSVKSTASSSSNAPKPSIENLEQIWDEAVLKQLLESSTNYEERRKIRARLRQIMAEKEACADIVASVTADLQRERQQLQQQKSNDSSGSGIHGESLLLPLLQGILLHNKSGAGGQIGTGNGGSTAVTLPIPPVEDSGTESGEDLRLLAAGLHDNIEMYRGIGVGNAVLNGGVNGDGSSVSNGRLPVDSGDSILHEVTAALQRLQLSLRDGKNIQLESNKRNALLTLVNRLQTGLMQPDKLPDQVSPVNELADDNADDKVDYNQARRGSARFAKRRNRNNRHTVGVSREELADARRFIEEIGRMESLSAHSNSATPEKSKTPEKPLLPYSLQKQQSLGTVLPSTPSVPTASTFAMKRPSQFVPKELNQNPDPLPLVNGRDRKAKQRLFRQSQSFEQPSINGYEPAVAQHKPIDVKPVPKNEPFKKPVQTAAQRALVKKYAFNDGSTSEDDEPRKTAEQVVLQKNTPKGSTVVNTVQKIVNREVKQEAPTKSVHTSIARKTAIHRSHIPESHEAPVSTGDRPMNKYTSKKLRMKRANTIDIPKKLLTNGADSDDDSEEDQPIKPKERPREVKAKTPVATAPKPAPVEVPDFKPKTDNDMKFMAFLQKQNQATKQMWTNPVKEHVGTNNWTSKFGHLKNNFESVGRQGNQPAPMRSAPKSSAMNFWKKAESNSFDESYLRQHAKPPKPIHTNHVAPKPPTLPKLPPKPANNPVQQPPALPAKHKTAPQPLPQSVAVSKPEPKHPPMVPSQFTHAPTSAFKPIPKKLPPTNLDFKPIHQEPEIIKPIPSNVSCGIVKNIVASGFKETPEVKPEPKPVQLGLVKSLAAAGYHETPYVPLPKIERTPTHHVLNYQAQNPERAESPTPPAPWVGKKTAESNGRVASIASTKFTANQFGMNKGSLPAQTSLTYQGSLKYDEKPLSFQVADRMQGKRPSLPDVHKATLPAAADNFMYTFTDYTQPESVSTFSLNRSDSLTNPENQPLVLTNTNSVYSPAGQQMTYLGVNDRRDSSSLSPSNIVIPIDDDVDDLESLDSQEMRVVTKVMRAPVSQQASYSSNKPSHLNSGGGEDRGSMIAQNLHTSLKKIQQKSPTPPNKIAIAAAAAAQKRFSQDFSSSSDGHSPYGQRSVPQFAVPKVEITPQTPATTVPLAKPSQFSLPAHVIYNNVQGMPQSRPAYQPAPLARTDSWVRLNQQQAPNALSRAKSSHTLAVPPSYDGGFGQPNRNVSDKQRTMEAYFAGQKPTLNALSKTSSSHNILRDKSGMSQNSARPVSYALGHSYNPAQYNIMTSQHTGSSYQQQQQSPMYSQRAPQMTVHQQQPQYYQPPLGGGLSRSRTMPHIPMNNVSLLDEDNVEDAFEELMSQSFAV</sequence>
<feature type="compositionally biased region" description="Basic and acidic residues" evidence="1">
    <location>
        <begin position="518"/>
        <end position="529"/>
    </location>
</feature>
<evidence type="ECO:0000259" key="2">
    <source>
        <dbReference type="Pfam" id="PF12510"/>
    </source>
</evidence>
<feature type="compositionally biased region" description="Low complexity" evidence="1">
    <location>
        <begin position="1159"/>
        <end position="1178"/>
    </location>
</feature>
<feature type="region of interest" description="Disordered" evidence="1">
    <location>
        <begin position="88"/>
        <end position="169"/>
    </location>
</feature>
<feature type="compositionally biased region" description="Low complexity" evidence="1">
    <location>
        <begin position="1015"/>
        <end position="1026"/>
    </location>
</feature>
<feature type="compositionally biased region" description="Basic and acidic residues" evidence="1">
    <location>
        <begin position="1817"/>
        <end position="1829"/>
    </location>
</feature>
<feature type="compositionally biased region" description="Polar residues" evidence="1">
    <location>
        <begin position="984"/>
        <end position="993"/>
    </location>
</feature>
<feature type="compositionally biased region" description="Basic and acidic residues" evidence="1">
    <location>
        <begin position="732"/>
        <end position="769"/>
    </location>
</feature>
<reference evidence="3" key="2">
    <citation type="submission" date="2020-05" db="UniProtKB">
        <authorList>
            <consortium name="EnsemblMetazoa"/>
        </authorList>
    </citation>
    <scope>IDENTIFICATION</scope>
    <source>
        <strain evidence="3">LVP_AGWG</strain>
    </source>
</reference>
<feature type="region of interest" description="Disordered" evidence="1">
    <location>
        <begin position="387"/>
        <end position="590"/>
    </location>
</feature>
<feature type="domain" description="Smoothelin" evidence="2">
    <location>
        <begin position="1761"/>
        <end position="1795"/>
    </location>
</feature>
<evidence type="ECO:0000256" key="1">
    <source>
        <dbReference type="SAM" id="MobiDB-lite"/>
    </source>
</evidence>
<protein>
    <recommendedName>
        <fullName evidence="2">Smoothelin domain-containing protein</fullName>
    </recommendedName>
</protein>
<feature type="region of interest" description="Disordered" evidence="1">
    <location>
        <begin position="2255"/>
        <end position="2301"/>
    </location>
</feature>
<feature type="compositionally biased region" description="Low complexity" evidence="1">
    <location>
        <begin position="2281"/>
        <end position="2296"/>
    </location>
</feature>
<feature type="compositionally biased region" description="Basic and acidic residues" evidence="1">
    <location>
        <begin position="851"/>
        <end position="873"/>
    </location>
</feature>
<feature type="compositionally biased region" description="Polar residues" evidence="1">
    <location>
        <begin position="1641"/>
        <end position="1651"/>
    </location>
</feature>
<organism evidence="3 4">
    <name type="scientific">Aedes aegypti</name>
    <name type="common">Yellowfever mosquito</name>
    <name type="synonym">Culex aegypti</name>
    <dbReference type="NCBI Taxonomy" id="7159"/>
    <lineage>
        <taxon>Eukaryota</taxon>
        <taxon>Metazoa</taxon>
        <taxon>Ecdysozoa</taxon>
        <taxon>Arthropoda</taxon>
        <taxon>Hexapoda</taxon>
        <taxon>Insecta</taxon>
        <taxon>Pterygota</taxon>
        <taxon>Neoptera</taxon>
        <taxon>Endopterygota</taxon>
        <taxon>Diptera</taxon>
        <taxon>Nematocera</taxon>
        <taxon>Culicoidea</taxon>
        <taxon>Culicidae</taxon>
        <taxon>Culicinae</taxon>
        <taxon>Aedini</taxon>
        <taxon>Aedes</taxon>
        <taxon>Stegomyia</taxon>
    </lineage>
</organism>
<feature type="compositionally biased region" description="Basic and acidic residues" evidence="1">
    <location>
        <begin position="2843"/>
        <end position="2856"/>
    </location>
</feature>
<feature type="compositionally biased region" description="Polar residues" evidence="1">
    <location>
        <begin position="431"/>
        <end position="452"/>
    </location>
</feature>
<feature type="compositionally biased region" description="Basic and acidic residues" evidence="1">
    <location>
        <begin position="888"/>
        <end position="914"/>
    </location>
</feature>
<feature type="region of interest" description="Disordered" evidence="1">
    <location>
        <begin position="3477"/>
        <end position="3499"/>
    </location>
</feature>
<feature type="compositionally biased region" description="Low complexity" evidence="1">
    <location>
        <begin position="468"/>
        <end position="478"/>
    </location>
</feature>
<feature type="region of interest" description="Disordered" evidence="1">
    <location>
        <begin position="1926"/>
        <end position="1961"/>
    </location>
</feature>
<feature type="compositionally biased region" description="Low complexity" evidence="1">
    <location>
        <begin position="1926"/>
        <end position="1941"/>
    </location>
</feature>
<feature type="region of interest" description="Disordered" evidence="1">
    <location>
        <begin position="2768"/>
        <end position="2877"/>
    </location>
</feature>